<sequence length="147" mass="16487">MKPGLLRRLALKCDGWFKGQELICIDDVVETRAIATDVTNLRARCTPAHHPHTPTQLQLEAASTSPLPSHEAYPGKLGRNNLPHALPAALNPLNKCKQHIVPRIIHARHRENMLPIPLQRRSVPAPAKVPRRIVHTARTVLHPRNEE</sequence>
<dbReference type="AlphaFoldDB" id="A0A9P7QW47"/>
<gene>
    <name evidence="1" type="ORF">JMJ77_011546</name>
</gene>
<keyword evidence="2" id="KW-1185">Reference proteome</keyword>
<reference evidence="1" key="1">
    <citation type="submission" date="2021-05" db="EMBL/GenBank/DDBJ databases">
        <title>Comparative genomics of three Colletotrichum scovillei strains and genetic complementation revealed genes involved fungal growth and virulence on chili pepper.</title>
        <authorList>
            <person name="Hsieh D.-K."/>
            <person name="Chuang S.-C."/>
            <person name="Chen C.-Y."/>
            <person name="Chao Y.-T."/>
            <person name="Lu M.-Y.J."/>
            <person name="Lee M.-H."/>
            <person name="Shih M.-C."/>
        </authorList>
    </citation>
    <scope>NUCLEOTIDE SEQUENCE</scope>
    <source>
        <strain evidence="1">Coll-153</strain>
    </source>
</reference>
<dbReference type="EMBL" id="JAESDN010000011">
    <property type="protein sequence ID" value="KAG7043724.1"/>
    <property type="molecule type" value="Genomic_DNA"/>
</dbReference>
<dbReference type="Proteomes" id="UP000699042">
    <property type="component" value="Unassembled WGS sequence"/>
</dbReference>
<evidence type="ECO:0000313" key="1">
    <source>
        <dbReference type="EMBL" id="KAG7043724.1"/>
    </source>
</evidence>
<accession>A0A9P7QW47</accession>
<protein>
    <submittedName>
        <fullName evidence="1">Tannase and feruloyl esterase</fullName>
    </submittedName>
</protein>
<evidence type="ECO:0000313" key="2">
    <source>
        <dbReference type="Proteomes" id="UP000699042"/>
    </source>
</evidence>
<name>A0A9P7QW47_9PEZI</name>
<organism evidence="1 2">
    <name type="scientific">Colletotrichum scovillei</name>
    <dbReference type="NCBI Taxonomy" id="1209932"/>
    <lineage>
        <taxon>Eukaryota</taxon>
        <taxon>Fungi</taxon>
        <taxon>Dikarya</taxon>
        <taxon>Ascomycota</taxon>
        <taxon>Pezizomycotina</taxon>
        <taxon>Sordariomycetes</taxon>
        <taxon>Hypocreomycetidae</taxon>
        <taxon>Glomerellales</taxon>
        <taxon>Glomerellaceae</taxon>
        <taxon>Colletotrichum</taxon>
        <taxon>Colletotrichum acutatum species complex</taxon>
    </lineage>
</organism>
<comment type="caution">
    <text evidence="1">The sequence shown here is derived from an EMBL/GenBank/DDBJ whole genome shotgun (WGS) entry which is preliminary data.</text>
</comment>
<proteinExistence type="predicted"/>